<comment type="caution">
    <text evidence="2">The sequence shown here is derived from an EMBL/GenBank/DDBJ whole genome shotgun (WGS) entry which is preliminary data.</text>
</comment>
<reference evidence="2 3" key="1">
    <citation type="submission" date="2024-09" db="EMBL/GenBank/DDBJ databases">
        <authorList>
            <person name="Sun Q."/>
            <person name="Mori K."/>
        </authorList>
    </citation>
    <scope>NUCLEOTIDE SEQUENCE [LARGE SCALE GENOMIC DNA]</scope>
    <source>
        <strain evidence="2 3">TBRC 3947</strain>
    </source>
</reference>
<sequence length="103" mass="10604">MRRGSVAALVACGALFGLSYVFVRAVVPVLGRYGALGLVAGLAGAAVFAFGAWFAARRFVGVPPLALATGQKPGATAVLAPLPQRLPAAVLGLRWRLARQHPL</sequence>
<proteinExistence type="predicted"/>
<dbReference type="RefSeq" id="WP_377246422.1">
    <property type="nucleotide sequence ID" value="NZ_JBHLUH010000006.1"/>
</dbReference>
<keyword evidence="1" id="KW-0812">Transmembrane</keyword>
<protein>
    <recommendedName>
        <fullName evidence="4">Major facilitator superfamily (MFS) profile domain-containing protein</fullName>
    </recommendedName>
</protein>
<organism evidence="2 3">
    <name type="scientific">Phytohabitans kaempferiae</name>
    <dbReference type="NCBI Taxonomy" id="1620943"/>
    <lineage>
        <taxon>Bacteria</taxon>
        <taxon>Bacillati</taxon>
        <taxon>Actinomycetota</taxon>
        <taxon>Actinomycetes</taxon>
        <taxon>Micromonosporales</taxon>
        <taxon>Micromonosporaceae</taxon>
    </lineage>
</organism>
<accession>A0ABV6LXZ4</accession>
<evidence type="ECO:0008006" key="4">
    <source>
        <dbReference type="Google" id="ProtNLM"/>
    </source>
</evidence>
<gene>
    <name evidence="2" type="ORF">ACFFIA_05605</name>
</gene>
<evidence type="ECO:0000256" key="1">
    <source>
        <dbReference type="SAM" id="Phobius"/>
    </source>
</evidence>
<name>A0ABV6LXZ4_9ACTN</name>
<evidence type="ECO:0000313" key="3">
    <source>
        <dbReference type="Proteomes" id="UP001589867"/>
    </source>
</evidence>
<keyword evidence="1" id="KW-1133">Transmembrane helix</keyword>
<dbReference type="Proteomes" id="UP001589867">
    <property type="component" value="Unassembled WGS sequence"/>
</dbReference>
<keyword evidence="1" id="KW-0472">Membrane</keyword>
<keyword evidence="3" id="KW-1185">Reference proteome</keyword>
<evidence type="ECO:0000313" key="2">
    <source>
        <dbReference type="EMBL" id="MFC0527129.1"/>
    </source>
</evidence>
<dbReference type="EMBL" id="JBHLUH010000006">
    <property type="protein sequence ID" value="MFC0527129.1"/>
    <property type="molecule type" value="Genomic_DNA"/>
</dbReference>
<feature type="transmembrane region" description="Helical" evidence="1">
    <location>
        <begin position="33"/>
        <end position="56"/>
    </location>
</feature>